<evidence type="ECO:0000313" key="1">
    <source>
        <dbReference type="EMBL" id="VDO98792.1"/>
    </source>
</evidence>
<organism evidence="1 2">
    <name type="scientific">Schistosoma mattheei</name>
    <dbReference type="NCBI Taxonomy" id="31246"/>
    <lineage>
        <taxon>Eukaryota</taxon>
        <taxon>Metazoa</taxon>
        <taxon>Spiralia</taxon>
        <taxon>Lophotrochozoa</taxon>
        <taxon>Platyhelminthes</taxon>
        <taxon>Trematoda</taxon>
        <taxon>Digenea</taxon>
        <taxon>Strigeidida</taxon>
        <taxon>Schistosomatoidea</taxon>
        <taxon>Schistosomatidae</taxon>
        <taxon>Schistosoma</taxon>
    </lineage>
</organism>
<protein>
    <recommendedName>
        <fullName evidence="3">K Homology domain-containing protein</fullName>
    </recommendedName>
</protein>
<dbReference type="Proteomes" id="UP000269396">
    <property type="component" value="Unassembled WGS sequence"/>
</dbReference>
<sequence length="119" mass="13769">MVFPDRFESDPKLACEIRIVGTKSAVSEAKRELENVLKSLVIIHDYRFLSAFIANTNVFSYEDHFVAFISGFYYEMNCRDKPFSVFRSSLCLRKSDVIGQSVKVYTFCCRKSCRLLLLV</sequence>
<name>A0A3P8DRK2_9TREM</name>
<proteinExistence type="predicted"/>
<reference evidence="1 2" key="1">
    <citation type="submission" date="2018-11" db="EMBL/GenBank/DDBJ databases">
        <authorList>
            <consortium name="Pathogen Informatics"/>
        </authorList>
    </citation>
    <scope>NUCLEOTIDE SEQUENCE [LARGE SCALE GENOMIC DNA]</scope>
    <source>
        <strain>Denwood</strain>
        <strain evidence="2">Zambia</strain>
    </source>
</reference>
<evidence type="ECO:0008006" key="3">
    <source>
        <dbReference type="Google" id="ProtNLM"/>
    </source>
</evidence>
<evidence type="ECO:0000313" key="2">
    <source>
        <dbReference type="Proteomes" id="UP000269396"/>
    </source>
</evidence>
<accession>A0A3P8DRK2</accession>
<gene>
    <name evidence="1" type="ORF">SMTD_LOCUS3750</name>
</gene>
<dbReference type="EMBL" id="UZAL01007767">
    <property type="protein sequence ID" value="VDO98792.1"/>
    <property type="molecule type" value="Genomic_DNA"/>
</dbReference>
<dbReference type="AlphaFoldDB" id="A0A3P8DRK2"/>
<keyword evidence="2" id="KW-1185">Reference proteome</keyword>